<protein>
    <submittedName>
        <fullName evidence="2">Uncharacterized protein</fullName>
    </submittedName>
</protein>
<keyword evidence="1" id="KW-0812">Transmembrane</keyword>
<sequence length="67" mass="7051">MRLRCTLAPAPKPGVGRRAVATVVVVVVVVLGLLCSGILYAMDCITSPAAQYARRRECLSFGLEAGC</sequence>
<name>A0A6G1L702_9PEZI</name>
<dbReference type="Proteomes" id="UP000799436">
    <property type="component" value="Unassembled WGS sequence"/>
</dbReference>
<evidence type="ECO:0000256" key="1">
    <source>
        <dbReference type="SAM" id="Phobius"/>
    </source>
</evidence>
<gene>
    <name evidence="2" type="ORF">EJ03DRAFT_328375</name>
</gene>
<reference evidence="2" key="1">
    <citation type="journal article" date="2020" name="Stud. Mycol.">
        <title>101 Dothideomycetes genomes: a test case for predicting lifestyles and emergence of pathogens.</title>
        <authorList>
            <person name="Haridas S."/>
            <person name="Albert R."/>
            <person name="Binder M."/>
            <person name="Bloem J."/>
            <person name="Labutti K."/>
            <person name="Salamov A."/>
            <person name="Andreopoulos B."/>
            <person name="Baker S."/>
            <person name="Barry K."/>
            <person name="Bills G."/>
            <person name="Bluhm B."/>
            <person name="Cannon C."/>
            <person name="Castanera R."/>
            <person name="Culley D."/>
            <person name="Daum C."/>
            <person name="Ezra D."/>
            <person name="Gonzalez J."/>
            <person name="Henrissat B."/>
            <person name="Kuo A."/>
            <person name="Liang C."/>
            <person name="Lipzen A."/>
            <person name="Lutzoni F."/>
            <person name="Magnuson J."/>
            <person name="Mondo S."/>
            <person name="Nolan M."/>
            <person name="Ohm R."/>
            <person name="Pangilinan J."/>
            <person name="Park H.-J."/>
            <person name="Ramirez L."/>
            <person name="Alfaro M."/>
            <person name="Sun H."/>
            <person name="Tritt A."/>
            <person name="Yoshinaga Y."/>
            <person name="Zwiers L.-H."/>
            <person name="Turgeon B."/>
            <person name="Goodwin S."/>
            <person name="Spatafora J."/>
            <person name="Crous P."/>
            <person name="Grigoriev I."/>
        </authorList>
    </citation>
    <scope>NUCLEOTIDE SEQUENCE</scope>
    <source>
        <strain evidence="2">CBS 116005</strain>
    </source>
</reference>
<keyword evidence="1" id="KW-0472">Membrane</keyword>
<proteinExistence type="predicted"/>
<evidence type="ECO:0000313" key="2">
    <source>
        <dbReference type="EMBL" id="KAF2768339.1"/>
    </source>
</evidence>
<keyword evidence="3" id="KW-1185">Reference proteome</keyword>
<dbReference type="EMBL" id="ML995845">
    <property type="protein sequence ID" value="KAF2768339.1"/>
    <property type="molecule type" value="Genomic_DNA"/>
</dbReference>
<organism evidence="2 3">
    <name type="scientific">Teratosphaeria nubilosa</name>
    <dbReference type="NCBI Taxonomy" id="161662"/>
    <lineage>
        <taxon>Eukaryota</taxon>
        <taxon>Fungi</taxon>
        <taxon>Dikarya</taxon>
        <taxon>Ascomycota</taxon>
        <taxon>Pezizomycotina</taxon>
        <taxon>Dothideomycetes</taxon>
        <taxon>Dothideomycetidae</taxon>
        <taxon>Mycosphaerellales</taxon>
        <taxon>Teratosphaeriaceae</taxon>
        <taxon>Teratosphaeria</taxon>
    </lineage>
</organism>
<evidence type="ECO:0000313" key="3">
    <source>
        <dbReference type="Proteomes" id="UP000799436"/>
    </source>
</evidence>
<accession>A0A6G1L702</accession>
<feature type="transmembrane region" description="Helical" evidence="1">
    <location>
        <begin position="20"/>
        <end position="42"/>
    </location>
</feature>
<dbReference type="AlphaFoldDB" id="A0A6G1L702"/>
<keyword evidence="1" id="KW-1133">Transmembrane helix</keyword>